<protein>
    <submittedName>
        <fullName evidence="5">Long-chain acyl-CoA synthetase</fullName>
    </submittedName>
</protein>
<dbReference type="EMBL" id="FNEN01000003">
    <property type="protein sequence ID" value="SDI59368.1"/>
    <property type="molecule type" value="Genomic_DNA"/>
</dbReference>
<dbReference type="GO" id="GO:0016877">
    <property type="term" value="F:ligase activity, forming carbon-sulfur bonds"/>
    <property type="evidence" value="ECO:0007669"/>
    <property type="project" value="UniProtKB-ARBA"/>
</dbReference>
<dbReference type="InterPro" id="IPR000873">
    <property type="entry name" value="AMP-dep_synth/lig_dom"/>
</dbReference>
<dbReference type="FunFam" id="3.40.50.12780:FF:000003">
    <property type="entry name" value="Long-chain-fatty-acid--CoA ligase FadD"/>
    <property type="match status" value="1"/>
</dbReference>
<dbReference type="CDD" id="cd05936">
    <property type="entry name" value="FC-FACS_FadD_like"/>
    <property type="match status" value="1"/>
</dbReference>
<dbReference type="PROSITE" id="PS00455">
    <property type="entry name" value="AMP_BINDING"/>
    <property type="match status" value="1"/>
</dbReference>
<feature type="domain" description="AMP-dependent synthetase/ligase" evidence="3">
    <location>
        <begin position="34"/>
        <end position="421"/>
    </location>
</feature>
<accession>A0A1G8LUL3</accession>
<feature type="domain" description="AMP-binding enzyme C-terminal" evidence="4">
    <location>
        <begin position="471"/>
        <end position="546"/>
    </location>
</feature>
<dbReference type="Gene3D" id="3.40.50.12780">
    <property type="entry name" value="N-terminal domain of ligase-like"/>
    <property type="match status" value="1"/>
</dbReference>
<keyword evidence="6" id="KW-1185">Reference proteome</keyword>
<dbReference type="InterPro" id="IPR045851">
    <property type="entry name" value="AMP-bd_C_sf"/>
</dbReference>
<evidence type="ECO:0000256" key="2">
    <source>
        <dbReference type="ARBA" id="ARBA00022598"/>
    </source>
</evidence>
<dbReference type="PANTHER" id="PTHR43767">
    <property type="entry name" value="LONG-CHAIN-FATTY-ACID--COA LIGASE"/>
    <property type="match status" value="1"/>
</dbReference>
<dbReference type="NCBIfam" id="NF004837">
    <property type="entry name" value="PRK06187.1"/>
    <property type="match status" value="1"/>
</dbReference>
<comment type="similarity">
    <text evidence="1">Belongs to the ATP-dependent AMP-binding enzyme family.</text>
</comment>
<dbReference type="RefSeq" id="WP_090396912.1">
    <property type="nucleotide sequence ID" value="NZ_FNEN01000003.1"/>
</dbReference>
<evidence type="ECO:0000256" key="1">
    <source>
        <dbReference type="ARBA" id="ARBA00006432"/>
    </source>
</evidence>
<dbReference type="PANTHER" id="PTHR43767:SF9">
    <property type="entry name" value="LONG-CHAIN-FATTY-ACID--COA LIGASE"/>
    <property type="match status" value="1"/>
</dbReference>
<sequence>MATKESHTWLQNYPAEVLPSYSYSEEPLQHFLLRAAEEYPQKTAIHYMGKDLTYQEVYEYAVQFANVLKSLGVEKGDRVAVMLANTPQAVISYYGTLFAGGIVVQMNPLFVEREIEQHLVDSGAKVLVCLDMGYPRVQKIRDHTNLEHVLVTSIKDFLPFPKNKLYPLKQKKDMGMKIEVNYDRTTHNWKESVTKASKQREEVAIDPRKDLALIQYTGGTTGAPKGVMLTHYNLVVNTEQCVQWMYKTEKGRERILAALPFFHVYGMTTAMNLGVMHVAELVIVPRFDPKQVLKTIEKKKITMFPGAPTMYIALTNHEDIEKHDLTSIKACLSGAAPLPQEVQHSFERKTGGKLVEGYGLTETSPVAAANPIWEGGKLGSIGLPWPDTEMAVLNQEDGSLVDSGEVGEIAVRGPQVMQGYWNKEEETNAVFSGEWFKTGDMGYRDEEGFFYIVDRKKDMIIAGGFNVYPREVEEVLYEHEAILEAAVIGVPDPYRGETVKAFVVCKEGQELSDNELETFCRTKLAAYKIPRLFERREELPKTMVGKVLRRVLAEEEAEKSEHGNTGKASG</sequence>
<dbReference type="Pfam" id="PF13193">
    <property type="entry name" value="AMP-binding_C"/>
    <property type="match status" value="1"/>
</dbReference>
<evidence type="ECO:0000259" key="3">
    <source>
        <dbReference type="Pfam" id="PF00501"/>
    </source>
</evidence>
<dbReference type="InterPro" id="IPR025110">
    <property type="entry name" value="AMP-bd_C"/>
</dbReference>
<reference evidence="5 6" key="1">
    <citation type="submission" date="2016-10" db="EMBL/GenBank/DDBJ databases">
        <authorList>
            <person name="de Groot N.N."/>
        </authorList>
    </citation>
    <scope>NUCLEOTIDE SEQUENCE [LARGE SCALE GENOMIC DNA]</scope>
    <source>
        <strain evidence="5 6">DSM 21771</strain>
    </source>
</reference>
<gene>
    <name evidence="5" type="ORF">SAMN04488123_103288</name>
</gene>
<evidence type="ECO:0000259" key="4">
    <source>
        <dbReference type="Pfam" id="PF13193"/>
    </source>
</evidence>
<dbReference type="OrthoDB" id="9803968at2"/>
<organism evidence="5 6">
    <name type="scientific">Natribacillus halophilus</name>
    <dbReference type="NCBI Taxonomy" id="549003"/>
    <lineage>
        <taxon>Bacteria</taxon>
        <taxon>Bacillati</taxon>
        <taxon>Bacillota</taxon>
        <taxon>Bacilli</taxon>
        <taxon>Bacillales</taxon>
        <taxon>Bacillaceae</taxon>
        <taxon>Natribacillus</taxon>
    </lineage>
</organism>
<evidence type="ECO:0000313" key="5">
    <source>
        <dbReference type="EMBL" id="SDI59368.1"/>
    </source>
</evidence>
<dbReference type="SUPFAM" id="SSF56801">
    <property type="entry name" value="Acetyl-CoA synthetase-like"/>
    <property type="match status" value="1"/>
</dbReference>
<dbReference type="Pfam" id="PF00501">
    <property type="entry name" value="AMP-binding"/>
    <property type="match status" value="1"/>
</dbReference>
<dbReference type="Proteomes" id="UP000198853">
    <property type="component" value="Unassembled WGS sequence"/>
</dbReference>
<keyword evidence="2" id="KW-0436">Ligase</keyword>
<name>A0A1G8LUL3_9BACI</name>
<dbReference type="InterPro" id="IPR042099">
    <property type="entry name" value="ANL_N_sf"/>
</dbReference>
<proteinExistence type="inferred from homology"/>
<dbReference type="Gene3D" id="3.30.300.30">
    <property type="match status" value="1"/>
</dbReference>
<dbReference type="AlphaFoldDB" id="A0A1G8LUL3"/>
<dbReference type="FunFam" id="3.30.300.30:FF:000008">
    <property type="entry name" value="2,3-dihydroxybenzoate-AMP ligase"/>
    <property type="match status" value="1"/>
</dbReference>
<dbReference type="InterPro" id="IPR050237">
    <property type="entry name" value="ATP-dep_AMP-bd_enzyme"/>
</dbReference>
<evidence type="ECO:0000313" key="6">
    <source>
        <dbReference type="Proteomes" id="UP000198853"/>
    </source>
</evidence>
<dbReference type="InterPro" id="IPR020845">
    <property type="entry name" value="AMP-binding_CS"/>
</dbReference>